<organism evidence="2 3">
    <name type="scientific">Clunio marinus</name>
    <dbReference type="NCBI Taxonomy" id="568069"/>
    <lineage>
        <taxon>Eukaryota</taxon>
        <taxon>Metazoa</taxon>
        <taxon>Ecdysozoa</taxon>
        <taxon>Arthropoda</taxon>
        <taxon>Hexapoda</taxon>
        <taxon>Insecta</taxon>
        <taxon>Pterygota</taxon>
        <taxon>Neoptera</taxon>
        <taxon>Endopterygota</taxon>
        <taxon>Diptera</taxon>
        <taxon>Nematocera</taxon>
        <taxon>Chironomoidea</taxon>
        <taxon>Chironomidae</taxon>
        <taxon>Clunio</taxon>
    </lineage>
</organism>
<dbReference type="Proteomes" id="UP000183832">
    <property type="component" value="Unassembled WGS sequence"/>
</dbReference>
<keyword evidence="3" id="KW-1185">Reference proteome</keyword>
<evidence type="ECO:0000256" key="1">
    <source>
        <dbReference type="SAM" id="MobiDB-lite"/>
    </source>
</evidence>
<feature type="compositionally biased region" description="Basic and acidic residues" evidence="1">
    <location>
        <begin position="58"/>
        <end position="76"/>
    </location>
</feature>
<accession>A0A1J1I5X1</accession>
<sequence>MDFAREDKILTNSSINCQPFSQKSESLRKIGLHTGHYNLANSYESILLHIFIAATSSSDKKESHAERPEKELNSIK</sequence>
<dbReference type="EMBL" id="CVRI01000042">
    <property type="protein sequence ID" value="CRK95727.1"/>
    <property type="molecule type" value="Genomic_DNA"/>
</dbReference>
<reference evidence="2 3" key="1">
    <citation type="submission" date="2015-04" db="EMBL/GenBank/DDBJ databases">
        <authorList>
            <person name="Syromyatnikov M.Y."/>
            <person name="Popov V.N."/>
        </authorList>
    </citation>
    <scope>NUCLEOTIDE SEQUENCE [LARGE SCALE GENOMIC DNA]</scope>
</reference>
<proteinExistence type="predicted"/>
<gene>
    <name evidence="2" type="ORF">CLUMA_CG009184</name>
</gene>
<dbReference type="AlphaFoldDB" id="A0A1J1I5X1"/>
<name>A0A1J1I5X1_9DIPT</name>
<evidence type="ECO:0000313" key="3">
    <source>
        <dbReference type="Proteomes" id="UP000183832"/>
    </source>
</evidence>
<evidence type="ECO:0000313" key="2">
    <source>
        <dbReference type="EMBL" id="CRK95727.1"/>
    </source>
</evidence>
<protein>
    <submittedName>
        <fullName evidence="2">CLUMA_CG009184, isoform A</fullName>
    </submittedName>
</protein>
<feature type="region of interest" description="Disordered" evidence="1">
    <location>
        <begin position="57"/>
        <end position="76"/>
    </location>
</feature>